<protein>
    <submittedName>
        <fullName evidence="3">Heterokaryon incompatibility protein-domain-containing protein</fullName>
    </submittedName>
</protein>
<dbReference type="Proteomes" id="UP000758603">
    <property type="component" value="Unassembled WGS sequence"/>
</dbReference>
<evidence type="ECO:0000313" key="4">
    <source>
        <dbReference type="Proteomes" id="UP000758603"/>
    </source>
</evidence>
<dbReference type="GeneID" id="70124424"/>
<dbReference type="OrthoDB" id="3553147at2759"/>
<dbReference type="InterPro" id="IPR052895">
    <property type="entry name" value="HetReg/Transcr_Mod"/>
</dbReference>
<feature type="region of interest" description="Disordered" evidence="1">
    <location>
        <begin position="45"/>
        <end position="65"/>
    </location>
</feature>
<dbReference type="AlphaFoldDB" id="A0A9P8UUF5"/>
<evidence type="ECO:0000313" key="3">
    <source>
        <dbReference type="EMBL" id="KAH6658526.1"/>
    </source>
</evidence>
<accession>A0A9P8UUF5</accession>
<feature type="domain" description="Heterokaryon incompatibility" evidence="2">
    <location>
        <begin position="103"/>
        <end position="301"/>
    </location>
</feature>
<dbReference type="PANTHER" id="PTHR24148:SF64">
    <property type="entry name" value="HETEROKARYON INCOMPATIBILITY DOMAIN-CONTAINING PROTEIN"/>
    <property type="match status" value="1"/>
</dbReference>
<evidence type="ECO:0000259" key="2">
    <source>
        <dbReference type="Pfam" id="PF06985"/>
    </source>
</evidence>
<dbReference type="RefSeq" id="XP_045962760.1">
    <property type="nucleotide sequence ID" value="XM_046095531.1"/>
</dbReference>
<reference evidence="3" key="1">
    <citation type="journal article" date="2021" name="Nat. Commun.">
        <title>Genetic determinants of endophytism in the Arabidopsis root mycobiome.</title>
        <authorList>
            <person name="Mesny F."/>
            <person name="Miyauchi S."/>
            <person name="Thiergart T."/>
            <person name="Pickel B."/>
            <person name="Atanasova L."/>
            <person name="Karlsson M."/>
            <person name="Huettel B."/>
            <person name="Barry K.W."/>
            <person name="Haridas S."/>
            <person name="Chen C."/>
            <person name="Bauer D."/>
            <person name="Andreopoulos W."/>
            <person name="Pangilinan J."/>
            <person name="LaButti K."/>
            <person name="Riley R."/>
            <person name="Lipzen A."/>
            <person name="Clum A."/>
            <person name="Drula E."/>
            <person name="Henrissat B."/>
            <person name="Kohler A."/>
            <person name="Grigoriev I.V."/>
            <person name="Martin F.M."/>
            <person name="Hacquard S."/>
        </authorList>
    </citation>
    <scope>NUCLEOTIDE SEQUENCE</scope>
    <source>
        <strain evidence="3">MPI-SDFR-AT-0073</strain>
    </source>
</reference>
<gene>
    <name evidence="3" type="ORF">BKA67DRAFT_215634</name>
</gene>
<dbReference type="Pfam" id="PF06985">
    <property type="entry name" value="HET"/>
    <property type="match status" value="1"/>
</dbReference>
<evidence type="ECO:0000256" key="1">
    <source>
        <dbReference type="SAM" id="MobiDB-lite"/>
    </source>
</evidence>
<comment type="caution">
    <text evidence="3">The sequence shown here is derived from an EMBL/GenBank/DDBJ whole genome shotgun (WGS) entry which is preliminary data.</text>
</comment>
<organism evidence="3 4">
    <name type="scientific">Truncatella angustata</name>
    <dbReference type="NCBI Taxonomy" id="152316"/>
    <lineage>
        <taxon>Eukaryota</taxon>
        <taxon>Fungi</taxon>
        <taxon>Dikarya</taxon>
        <taxon>Ascomycota</taxon>
        <taxon>Pezizomycotina</taxon>
        <taxon>Sordariomycetes</taxon>
        <taxon>Xylariomycetidae</taxon>
        <taxon>Amphisphaeriales</taxon>
        <taxon>Sporocadaceae</taxon>
        <taxon>Truncatella</taxon>
    </lineage>
</organism>
<proteinExistence type="predicted"/>
<sequence length="471" mass="53087">MSGASSLYEALPSATSIRVLVLGPGETDDEDIFCWLLPSDLDQDHEKFPDSTPRPTESISIATGKTSSGEDRTFLIPFDVDFGFDQPSAQASHESRMHPFQRYEALSYVWGDNSKPRYIFCNGEELFPVTQNLYAALRSLRLPQQGRRLWIDAICINQADHEEKGAQIGLMDRVYQQASKVIAFLPLSEQDAGNILELVPKVWRAREEYEQKRKERETGMTSQPGDMASLNSVTALETIRIPVAAEEQRGITSILQEQQSRRGGGNFLEDFGIPPLDSPLWVSWQRLFASSYFRRIWILQEFALGKNLHFWFGSRGERAELVMLAKHFLAAYGGTQSSEYMSAGSRRDEDDFTELARRAGEGSNNAGKMFTERVFTQDGSIHRRLIDILSTTLGFQATDQRDKIYALLGLALDGAYFAQHVSYAPEETPAKTFTRFARLFIEKGEGHELLLQAGLEHDQQLPSWVPVSHTA</sequence>
<keyword evidence="4" id="KW-1185">Reference proteome</keyword>
<name>A0A9P8UUF5_9PEZI</name>
<dbReference type="EMBL" id="JAGPXC010000002">
    <property type="protein sequence ID" value="KAH6658526.1"/>
    <property type="molecule type" value="Genomic_DNA"/>
</dbReference>
<feature type="compositionally biased region" description="Polar residues" evidence="1">
    <location>
        <begin position="53"/>
        <end position="65"/>
    </location>
</feature>
<dbReference type="InterPro" id="IPR010730">
    <property type="entry name" value="HET"/>
</dbReference>
<dbReference type="PANTHER" id="PTHR24148">
    <property type="entry name" value="ANKYRIN REPEAT DOMAIN-CONTAINING PROTEIN 39 HOMOLOG-RELATED"/>
    <property type="match status" value="1"/>
</dbReference>